<dbReference type="GO" id="GO:0005737">
    <property type="term" value="C:cytoplasm"/>
    <property type="evidence" value="ECO:0007669"/>
    <property type="project" value="TreeGrafter"/>
</dbReference>
<dbReference type="Proteomes" id="UP000178908">
    <property type="component" value="Unassembled WGS sequence"/>
</dbReference>
<dbReference type="Gene3D" id="1.10.287.110">
    <property type="entry name" value="DnaJ domain"/>
    <property type="match status" value="1"/>
</dbReference>
<evidence type="ECO:0000256" key="4">
    <source>
        <dbReference type="ARBA" id="ARBA00022833"/>
    </source>
</evidence>
<dbReference type="FunFam" id="2.10.230.10:FF:000002">
    <property type="entry name" value="Molecular chaperone DnaJ"/>
    <property type="match status" value="1"/>
</dbReference>
<comment type="similarity">
    <text evidence="6">Belongs to the DnaJ family.</text>
</comment>
<reference evidence="11 12" key="1">
    <citation type="journal article" date="2016" name="Nat. Commun.">
        <title>Thousands of microbial genomes shed light on interconnected biogeochemical processes in an aquifer system.</title>
        <authorList>
            <person name="Anantharaman K."/>
            <person name="Brown C.T."/>
            <person name="Hug L.A."/>
            <person name="Sharon I."/>
            <person name="Castelle C.J."/>
            <person name="Probst A.J."/>
            <person name="Thomas B.C."/>
            <person name="Singh A."/>
            <person name="Wilkins M.J."/>
            <person name="Karaoz U."/>
            <person name="Brodie E.L."/>
            <person name="Williams K.H."/>
            <person name="Hubbard S.S."/>
            <person name="Banfield J.F."/>
        </authorList>
    </citation>
    <scope>NUCLEOTIDE SEQUENCE [LARGE SCALE GENOMIC DNA]</scope>
</reference>
<dbReference type="SUPFAM" id="SSF46565">
    <property type="entry name" value="Chaperone J-domain"/>
    <property type="match status" value="1"/>
</dbReference>
<gene>
    <name evidence="11" type="ORF">A3C61_01860</name>
</gene>
<evidence type="ECO:0000256" key="1">
    <source>
        <dbReference type="ARBA" id="ARBA00022723"/>
    </source>
</evidence>
<dbReference type="Pfam" id="PF00684">
    <property type="entry name" value="DnaJ_CXXCXGXG"/>
    <property type="match status" value="1"/>
</dbReference>
<dbReference type="AlphaFoldDB" id="A0A1F8F8C9"/>
<evidence type="ECO:0000256" key="3">
    <source>
        <dbReference type="ARBA" id="ARBA00022771"/>
    </source>
</evidence>
<dbReference type="PANTHER" id="PTHR43096">
    <property type="entry name" value="DNAJ HOMOLOG 1, MITOCHONDRIAL-RELATED"/>
    <property type="match status" value="1"/>
</dbReference>
<dbReference type="PROSITE" id="PS51188">
    <property type="entry name" value="ZF_CR"/>
    <property type="match status" value="1"/>
</dbReference>
<dbReference type="CDD" id="cd10719">
    <property type="entry name" value="DnaJ_zf"/>
    <property type="match status" value="1"/>
</dbReference>
<dbReference type="SUPFAM" id="SSF57938">
    <property type="entry name" value="DnaJ/Hsp40 cysteine-rich domain"/>
    <property type="match status" value="1"/>
</dbReference>
<dbReference type="InterPro" id="IPR001623">
    <property type="entry name" value="DnaJ_domain"/>
</dbReference>
<sequence length="261" mass="28726">MSKDYYTILGVPRTASDDEIKKAYRKLAHQHHPDKQGGNESKFKEINEAYQVLSDPKKRESYDNFGSAYNDGAFQGGQGQDFSDIFGGFRGGGRGGFEDIFGMFSDAFGSYAQPSYQEERKGEDLYLEASISKKDLGSAKIFEYNSLDICESCEGKGVEKGYKIVNCGTCGGAGQVKQTSRSAFGMFTRIAVCPKCKGKRRMPEKECHTCSGEGRVKAKRKLEIQLPKDIDNNYTIAIPKGGNAGREGQAPGDLVIQLKVR</sequence>
<dbReference type="PRINTS" id="PR00625">
    <property type="entry name" value="JDOMAIN"/>
</dbReference>
<dbReference type="Gene3D" id="2.10.230.10">
    <property type="entry name" value="Heat shock protein DnaJ, cysteine-rich domain"/>
    <property type="match status" value="1"/>
</dbReference>
<keyword evidence="2" id="KW-0677">Repeat</keyword>
<dbReference type="PROSITE" id="PS00636">
    <property type="entry name" value="DNAJ_1"/>
    <property type="match status" value="1"/>
</dbReference>
<evidence type="ECO:0000313" key="11">
    <source>
        <dbReference type="EMBL" id="OGN08820.1"/>
    </source>
</evidence>
<dbReference type="InterPro" id="IPR036410">
    <property type="entry name" value="HSP_DnaJ_Cys-rich_dom_sf"/>
</dbReference>
<evidence type="ECO:0000259" key="9">
    <source>
        <dbReference type="PROSITE" id="PS50076"/>
    </source>
</evidence>
<dbReference type="EMBL" id="MGJO01000039">
    <property type="protein sequence ID" value="OGN08820.1"/>
    <property type="molecule type" value="Genomic_DNA"/>
</dbReference>
<dbReference type="PROSITE" id="PS50076">
    <property type="entry name" value="DNAJ_2"/>
    <property type="match status" value="1"/>
</dbReference>
<dbReference type="PANTHER" id="PTHR43096:SF52">
    <property type="entry name" value="DNAJ HOMOLOG 1, MITOCHONDRIAL-RELATED"/>
    <property type="match status" value="1"/>
</dbReference>
<evidence type="ECO:0000256" key="2">
    <source>
        <dbReference type="ARBA" id="ARBA00022737"/>
    </source>
</evidence>
<protein>
    <recommendedName>
        <fullName evidence="7">Chaperone protein DnaJ</fullName>
    </recommendedName>
</protein>
<evidence type="ECO:0000256" key="8">
    <source>
        <dbReference type="PROSITE-ProRule" id="PRU00546"/>
    </source>
</evidence>
<feature type="domain" description="J" evidence="9">
    <location>
        <begin position="4"/>
        <end position="66"/>
    </location>
</feature>
<name>A0A1F8F8C9_9BACT</name>
<dbReference type="GO" id="GO:0051082">
    <property type="term" value="F:unfolded protein binding"/>
    <property type="evidence" value="ECO:0007669"/>
    <property type="project" value="InterPro"/>
</dbReference>
<dbReference type="SUPFAM" id="SSF49493">
    <property type="entry name" value="HSP40/DnaJ peptide-binding domain"/>
    <property type="match status" value="1"/>
</dbReference>
<comment type="caution">
    <text evidence="11">The sequence shown here is derived from an EMBL/GenBank/DDBJ whole genome shotgun (WGS) entry which is preliminary data.</text>
</comment>
<evidence type="ECO:0000256" key="5">
    <source>
        <dbReference type="ARBA" id="ARBA00023186"/>
    </source>
</evidence>
<evidence type="ECO:0000313" key="12">
    <source>
        <dbReference type="Proteomes" id="UP000178908"/>
    </source>
</evidence>
<dbReference type="SMART" id="SM00271">
    <property type="entry name" value="DnaJ"/>
    <property type="match status" value="1"/>
</dbReference>
<dbReference type="Pfam" id="PF00226">
    <property type="entry name" value="DnaJ"/>
    <property type="match status" value="1"/>
</dbReference>
<evidence type="ECO:0000256" key="6">
    <source>
        <dbReference type="ARBA" id="ARBA00061004"/>
    </source>
</evidence>
<dbReference type="GO" id="GO:0042026">
    <property type="term" value="P:protein refolding"/>
    <property type="evidence" value="ECO:0007669"/>
    <property type="project" value="TreeGrafter"/>
</dbReference>
<keyword evidence="4 8" id="KW-0862">Zinc</keyword>
<proteinExistence type="inferred from homology"/>
<keyword evidence="5" id="KW-0143">Chaperone</keyword>
<evidence type="ECO:0000256" key="7">
    <source>
        <dbReference type="ARBA" id="ARBA00067609"/>
    </source>
</evidence>
<evidence type="ECO:0000259" key="10">
    <source>
        <dbReference type="PROSITE" id="PS51188"/>
    </source>
</evidence>
<organism evidence="11 12">
    <name type="scientific">Candidatus Yanofskybacteria bacterium RIFCSPHIGHO2_02_FULL_39_10</name>
    <dbReference type="NCBI Taxonomy" id="1802674"/>
    <lineage>
        <taxon>Bacteria</taxon>
        <taxon>Candidatus Yanofskyibacteriota</taxon>
    </lineage>
</organism>
<dbReference type="CDD" id="cd06257">
    <property type="entry name" value="DnaJ"/>
    <property type="match status" value="1"/>
</dbReference>
<accession>A0A1F8F8C9</accession>
<dbReference type="InterPro" id="IPR036869">
    <property type="entry name" value="J_dom_sf"/>
</dbReference>
<dbReference type="InterPro" id="IPR008971">
    <property type="entry name" value="HSP40/DnaJ_pept-bd"/>
</dbReference>
<feature type="zinc finger region" description="CR-type" evidence="8">
    <location>
        <begin position="137"/>
        <end position="219"/>
    </location>
</feature>
<keyword evidence="3 8" id="KW-0863">Zinc-finger</keyword>
<dbReference type="GO" id="GO:0031072">
    <property type="term" value="F:heat shock protein binding"/>
    <property type="evidence" value="ECO:0007669"/>
    <property type="project" value="InterPro"/>
</dbReference>
<dbReference type="InterPro" id="IPR001305">
    <property type="entry name" value="HSP_DnaJ_Cys-rich_dom"/>
</dbReference>
<keyword evidence="1 8" id="KW-0479">Metal-binding</keyword>
<dbReference type="Gene3D" id="2.60.260.20">
    <property type="entry name" value="Urease metallochaperone UreE, N-terminal domain"/>
    <property type="match status" value="1"/>
</dbReference>
<dbReference type="GO" id="GO:0008270">
    <property type="term" value="F:zinc ion binding"/>
    <property type="evidence" value="ECO:0007669"/>
    <property type="project" value="UniProtKB-KW"/>
</dbReference>
<dbReference type="InterPro" id="IPR018253">
    <property type="entry name" value="DnaJ_domain_CS"/>
</dbReference>
<feature type="domain" description="CR-type" evidence="10">
    <location>
        <begin position="137"/>
        <end position="219"/>
    </location>
</feature>